<dbReference type="GO" id="GO:0005737">
    <property type="term" value="C:cytoplasm"/>
    <property type="evidence" value="ECO:0007669"/>
    <property type="project" value="UniProtKB-ARBA"/>
</dbReference>
<sequence length="129" mass="14549">MTDPVSDFFIRIKNAYSSGHHMVEIPYSEMKFALADVLRRHGYIGKIEHKNEKSKKTLLIDLLYPDKQAKFTNLEIVSKPGCRVYIPFKKIPKVLGGLGIAILSTSKGIMSGNEARKKKIGGELICKIW</sequence>
<dbReference type="GO" id="GO:0006412">
    <property type="term" value="P:translation"/>
    <property type="evidence" value="ECO:0007669"/>
    <property type="project" value="UniProtKB-UniRule"/>
</dbReference>
<evidence type="ECO:0000256" key="3">
    <source>
        <dbReference type="ARBA" id="ARBA00023274"/>
    </source>
</evidence>
<comment type="function">
    <text evidence="5">One of the primary rRNA binding proteins, it binds directly to 16S rRNA central domain where it helps coordinate assembly of the platform of the 30S subunit.</text>
</comment>
<organism evidence="7 8">
    <name type="scientific">Candidatus Gottesmanbacteria bacterium RBG_16_37_8</name>
    <dbReference type="NCBI Taxonomy" id="1798371"/>
    <lineage>
        <taxon>Bacteria</taxon>
        <taxon>Candidatus Gottesmaniibacteriota</taxon>
    </lineage>
</organism>
<proteinExistence type="inferred from homology"/>
<dbReference type="HAMAP" id="MF_01302_B">
    <property type="entry name" value="Ribosomal_uS8_B"/>
    <property type="match status" value="1"/>
</dbReference>
<dbReference type="STRING" id="1798371.A2W14_00560"/>
<dbReference type="FunFam" id="3.30.1490.10:FF:000001">
    <property type="entry name" value="30S ribosomal protein S8"/>
    <property type="match status" value="1"/>
</dbReference>
<evidence type="ECO:0000256" key="6">
    <source>
        <dbReference type="RuleBase" id="RU003660"/>
    </source>
</evidence>
<dbReference type="InterPro" id="IPR000630">
    <property type="entry name" value="Ribosomal_uS8"/>
</dbReference>
<evidence type="ECO:0000313" key="8">
    <source>
        <dbReference type="Proteomes" id="UP000176665"/>
    </source>
</evidence>
<dbReference type="NCBIfam" id="NF001109">
    <property type="entry name" value="PRK00136.1"/>
    <property type="match status" value="1"/>
</dbReference>
<keyword evidence="5" id="KW-0694">RNA-binding</keyword>
<protein>
    <recommendedName>
        <fullName evidence="4 5">Small ribosomal subunit protein uS8</fullName>
    </recommendedName>
</protein>
<dbReference type="Pfam" id="PF00410">
    <property type="entry name" value="Ribosomal_S8"/>
    <property type="match status" value="1"/>
</dbReference>
<dbReference type="Gene3D" id="3.30.1370.30">
    <property type="match status" value="1"/>
</dbReference>
<dbReference type="PANTHER" id="PTHR11758">
    <property type="entry name" value="40S RIBOSOMAL PROTEIN S15A"/>
    <property type="match status" value="1"/>
</dbReference>
<keyword evidence="2 5" id="KW-0689">Ribosomal protein</keyword>
<dbReference type="InterPro" id="IPR047863">
    <property type="entry name" value="Ribosomal_uS8_CS"/>
</dbReference>
<dbReference type="Gene3D" id="3.30.1490.10">
    <property type="match status" value="1"/>
</dbReference>
<comment type="similarity">
    <text evidence="1 5 6">Belongs to the universal ribosomal protein uS8 family.</text>
</comment>
<keyword evidence="5" id="KW-0699">rRNA-binding</keyword>
<comment type="subunit">
    <text evidence="5">Part of the 30S ribosomal subunit. Contacts proteins S5 and S12.</text>
</comment>
<dbReference type="AlphaFoldDB" id="A0A1F5YV64"/>
<dbReference type="Proteomes" id="UP000176665">
    <property type="component" value="Unassembled WGS sequence"/>
</dbReference>
<dbReference type="GO" id="GO:0005840">
    <property type="term" value="C:ribosome"/>
    <property type="evidence" value="ECO:0007669"/>
    <property type="project" value="UniProtKB-KW"/>
</dbReference>
<dbReference type="EMBL" id="MFJA01000007">
    <property type="protein sequence ID" value="OGG04059.1"/>
    <property type="molecule type" value="Genomic_DNA"/>
</dbReference>
<dbReference type="GO" id="GO:0003735">
    <property type="term" value="F:structural constituent of ribosome"/>
    <property type="evidence" value="ECO:0007669"/>
    <property type="project" value="InterPro"/>
</dbReference>
<dbReference type="InterPro" id="IPR035987">
    <property type="entry name" value="Ribosomal_uS8_sf"/>
</dbReference>
<dbReference type="GO" id="GO:0019843">
    <property type="term" value="F:rRNA binding"/>
    <property type="evidence" value="ECO:0007669"/>
    <property type="project" value="UniProtKB-UniRule"/>
</dbReference>
<accession>A0A1F5YV64</accession>
<evidence type="ECO:0000256" key="1">
    <source>
        <dbReference type="ARBA" id="ARBA00006471"/>
    </source>
</evidence>
<evidence type="ECO:0000256" key="4">
    <source>
        <dbReference type="ARBA" id="ARBA00035258"/>
    </source>
</evidence>
<evidence type="ECO:0000313" key="7">
    <source>
        <dbReference type="EMBL" id="OGG04059.1"/>
    </source>
</evidence>
<dbReference type="SUPFAM" id="SSF56047">
    <property type="entry name" value="Ribosomal protein S8"/>
    <property type="match status" value="1"/>
</dbReference>
<name>A0A1F5YV64_9BACT</name>
<keyword evidence="3 5" id="KW-0687">Ribonucleoprotein</keyword>
<dbReference type="PROSITE" id="PS00053">
    <property type="entry name" value="RIBOSOMAL_S8"/>
    <property type="match status" value="1"/>
</dbReference>
<comment type="caution">
    <text evidence="7">The sequence shown here is derived from an EMBL/GenBank/DDBJ whole genome shotgun (WGS) entry which is preliminary data.</text>
</comment>
<dbReference type="GO" id="GO:1990904">
    <property type="term" value="C:ribonucleoprotein complex"/>
    <property type="evidence" value="ECO:0007669"/>
    <property type="project" value="UniProtKB-KW"/>
</dbReference>
<reference evidence="7 8" key="1">
    <citation type="journal article" date="2016" name="Nat. Commun.">
        <title>Thousands of microbial genomes shed light on interconnected biogeochemical processes in an aquifer system.</title>
        <authorList>
            <person name="Anantharaman K."/>
            <person name="Brown C.T."/>
            <person name="Hug L.A."/>
            <person name="Sharon I."/>
            <person name="Castelle C.J."/>
            <person name="Probst A.J."/>
            <person name="Thomas B.C."/>
            <person name="Singh A."/>
            <person name="Wilkins M.J."/>
            <person name="Karaoz U."/>
            <person name="Brodie E.L."/>
            <person name="Williams K.H."/>
            <person name="Hubbard S.S."/>
            <person name="Banfield J.F."/>
        </authorList>
    </citation>
    <scope>NUCLEOTIDE SEQUENCE [LARGE SCALE GENOMIC DNA]</scope>
</reference>
<evidence type="ECO:0000256" key="5">
    <source>
        <dbReference type="HAMAP-Rule" id="MF_01302"/>
    </source>
</evidence>
<gene>
    <name evidence="5" type="primary">rpsH</name>
    <name evidence="7" type="ORF">A2W14_00560</name>
</gene>
<evidence type="ECO:0000256" key="2">
    <source>
        <dbReference type="ARBA" id="ARBA00022980"/>
    </source>
</evidence>